<feature type="compositionally biased region" description="Low complexity" evidence="1">
    <location>
        <begin position="868"/>
        <end position="880"/>
    </location>
</feature>
<comment type="caution">
    <text evidence="4">The sequence shown here is derived from an EMBL/GenBank/DDBJ whole genome shotgun (WGS) entry which is preliminary data.</text>
</comment>
<evidence type="ECO:0000313" key="5">
    <source>
        <dbReference type="Proteomes" id="UP000186601"/>
    </source>
</evidence>
<dbReference type="Pfam" id="PF20153">
    <property type="entry name" value="DUF6535"/>
    <property type="match status" value="1"/>
</dbReference>
<accession>A0A2R6PZ51</accession>
<keyword evidence="5" id="KW-1185">Reference proteome</keyword>
<feature type="transmembrane region" description="Helical" evidence="2">
    <location>
        <begin position="117"/>
        <end position="136"/>
    </location>
</feature>
<gene>
    <name evidence="4" type="ORF">PHLCEN_2v4126</name>
</gene>
<reference evidence="4 5" key="1">
    <citation type="submission" date="2018-02" db="EMBL/GenBank/DDBJ databases">
        <title>Genome sequence of the basidiomycete white-rot fungus Phlebia centrifuga.</title>
        <authorList>
            <person name="Granchi Z."/>
            <person name="Peng M."/>
            <person name="de Vries R.P."/>
            <person name="Hilden K."/>
            <person name="Makela M.R."/>
            <person name="Grigoriev I."/>
            <person name="Riley R."/>
        </authorList>
    </citation>
    <scope>NUCLEOTIDE SEQUENCE [LARGE SCALE GENOMIC DNA]</scope>
    <source>
        <strain evidence="4 5">FBCC195</strain>
    </source>
</reference>
<feature type="transmembrane region" description="Helical" evidence="2">
    <location>
        <begin position="170"/>
        <end position="197"/>
    </location>
</feature>
<feature type="compositionally biased region" description="Polar residues" evidence="1">
    <location>
        <begin position="1056"/>
        <end position="1067"/>
    </location>
</feature>
<feature type="compositionally biased region" description="Polar residues" evidence="1">
    <location>
        <begin position="1224"/>
        <end position="1241"/>
    </location>
</feature>
<feature type="domain" description="DUF6535" evidence="3">
    <location>
        <begin position="18"/>
        <end position="197"/>
    </location>
</feature>
<feature type="region of interest" description="Disordered" evidence="1">
    <location>
        <begin position="769"/>
        <end position="1274"/>
    </location>
</feature>
<feature type="transmembrane region" description="Helical" evidence="2">
    <location>
        <begin position="209"/>
        <end position="227"/>
    </location>
</feature>
<evidence type="ECO:0000256" key="2">
    <source>
        <dbReference type="SAM" id="Phobius"/>
    </source>
</evidence>
<dbReference type="EMBL" id="MLYV02000418">
    <property type="protein sequence ID" value="PSR99447.1"/>
    <property type="molecule type" value="Genomic_DNA"/>
</dbReference>
<evidence type="ECO:0000313" key="4">
    <source>
        <dbReference type="EMBL" id="PSR99447.1"/>
    </source>
</evidence>
<organism evidence="4 5">
    <name type="scientific">Hermanssonia centrifuga</name>
    <dbReference type="NCBI Taxonomy" id="98765"/>
    <lineage>
        <taxon>Eukaryota</taxon>
        <taxon>Fungi</taxon>
        <taxon>Dikarya</taxon>
        <taxon>Basidiomycota</taxon>
        <taxon>Agaricomycotina</taxon>
        <taxon>Agaricomycetes</taxon>
        <taxon>Polyporales</taxon>
        <taxon>Meruliaceae</taxon>
        <taxon>Hermanssonia</taxon>
    </lineage>
</organism>
<protein>
    <recommendedName>
        <fullName evidence="3">DUF6535 domain-containing protein</fullName>
    </recommendedName>
</protein>
<feature type="transmembrane region" description="Helical" evidence="2">
    <location>
        <begin position="38"/>
        <end position="57"/>
    </location>
</feature>
<feature type="compositionally biased region" description="Polar residues" evidence="1">
    <location>
        <begin position="934"/>
        <end position="943"/>
    </location>
</feature>
<dbReference type="InterPro" id="IPR045338">
    <property type="entry name" value="DUF6535"/>
</dbReference>
<feature type="compositionally biased region" description="Basic and acidic residues" evidence="1">
    <location>
        <begin position="846"/>
        <end position="855"/>
    </location>
</feature>
<feature type="compositionally biased region" description="Basic and acidic residues" evidence="1">
    <location>
        <begin position="944"/>
        <end position="963"/>
    </location>
</feature>
<sequence length="1274" mass="140746">MNAGSQPILHAAPASQTTVAEEVVKRDQEVIKDYKEDIDTLLVFAGLFSAVMTAFLIESYKTLLPPDQGNPAVELLRQISSQTRSYRITVDFHNATASEVSTSSTFKPPLSAIRVNVLWFASLIFSLASASFGMLVKQWLHEYLARAGTSSQARLRILQYRRKGLTQWQVLTIAGILPLMLHIALGLFFIGLCFFTASVHPSISRTATPLVAGWALCFVFFTLAPMLSPRCPYKTPILKSTMQSTRRYFLPTLRALVRLPPLSLVATETMNPIRQFRRLSNVILYSHVMEQILGGLRRLAHEQDDREEDSIAKDEGNDLQNLINADSLVTDDNLLGSEMRNLINEAKAPPNEVLEFIESILKHRGVDTGSLPSPLDLRPLTLQGRTAVLDIISDASKRPPSSSSPAWMYTAFLVFISPSNGHDIAPYIKTIQSYITDKSFELPDLKEVQWLDEKHFDDMMGNIGKALQGLGGKHTFKLLNSILSWRLKRRAFDFKLADIAAIDWEEYTTSASLMKMVSMLLGVLNGEIDRISQAQEFRWDKWTDNILKAIIGLVDALREDFHSDAIAEVDRMLLRMTSSPELWWRLIRGIAEYPRPMVDPGLILPLRVIEGNKASCTEFVLTNFRDFVTAHPDGGTTLMLCYMTAFMAYLQPESTVLATLSPILASRLSQSGRPTGQEKTLAGECLQLIQSSDQKSGMTYEEWLRSFNVSPNTFSDEFIEALSRIARSGLEKTWRVQRLEHIRKQAEVPEAVVAQGPSVLQQAKRKFTQLWNPTRNPGSPSAGEPRSLPAVTEEAAQAAGESQVKLINKDGGDAAMPKGSSGNGGGSGRSSAAGRPPSCQPTLDRAPSDRNRGREAVGNPHRQSSASQQPQTRRPTRQPTVYPNIAKDDIARGVGSTLRQASPKGTGDSHAGSQVWLDADRMQESPETYIAGSGRSSTNASLNRRTDPSRNTRQMSRDMELDSLRNTTYQRRHSSQDTIKAPGVSRTTPNANEEHTGGIGERATEDRVGRSSVEPPSRQPTRQPTRYRGSEGESNDRNTGNPTLQPDYPAVRRGTTRQPTRQLSTADTPKANEENNGGIGERASEDRVGRSYVEPPPRHRGGEDESNDRNAGNLTLQPDYPAVRRGAIRQPTRQLSTADTPKANEEHDGGIGERANEDRIERNSVEPLSRQPGSEGESNDRNAGNLGHAVVRRGTTRQPTPRLSTAEVRITLTGPRGDDEHTIGPSSRASTVRRSESNSTRVRGISRDSRLPDDLTSADNTLDTHIDGRGHGGQ</sequence>
<name>A0A2R6PZ51_9APHY</name>
<dbReference type="Proteomes" id="UP000186601">
    <property type="component" value="Unassembled WGS sequence"/>
</dbReference>
<dbReference type="AlphaFoldDB" id="A0A2R6PZ51"/>
<evidence type="ECO:0000256" key="1">
    <source>
        <dbReference type="SAM" id="MobiDB-lite"/>
    </source>
</evidence>
<feature type="compositionally biased region" description="Polar residues" evidence="1">
    <location>
        <begin position="769"/>
        <end position="779"/>
    </location>
</feature>
<feature type="compositionally biased region" description="Basic and acidic residues" evidence="1">
    <location>
        <begin position="1262"/>
        <end position="1274"/>
    </location>
</feature>
<feature type="compositionally biased region" description="Basic and acidic residues" evidence="1">
    <location>
        <begin position="992"/>
        <end position="1009"/>
    </location>
</feature>
<dbReference type="OrthoDB" id="3219854at2759"/>
<proteinExistence type="predicted"/>
<keyword evidence="2" id="KW-0472">Membrane</keyword>
<feature type="compositionally biased region" description="Low complexity" evidence="1">
    <location>
        <begin position="1015"/>
        <end position="1027"/>
    </location>
</feature>
<evidence type="ECO:0000259" key="3">
    <source>
        <dbReference type="Pfam" id="PF20153"/>
    </source>
</evidence>
<keyword evidence="2" id="KW-1133">Transmembrane helix</keyword>
<feature type="compositionally biased region" description="Basic and acidic residues" evidence="1">
    <location>
        <begin position="1142"/>
        <end position="1164"/>
    </location>
</feature>
<keyword evidence="2" id="KW-0812">Transmembrane</keyword>